<dbReference type="AlphaFoldDB" id="A0A1F4XRS7"/>
<reference evidence="2 3" key="1">
    <citation type="journal article" date="2016" name="Nat. Commun.">
        <title>Thousands of microbial genomes shed light on interconnected biogeochemical processes in an aquifer system.</title>
        <authorList>
            <person name="Anantharaman K."/>
            <person name="Brown C.T."/>
            <person name="Hug L.A."/>
            <person name="Sharon I."/>
            <person name="Castelle C.J."/>
            <person name="Probst A.J."/>
            <person name="Thomas B.C."/>
            <person name="Singh A."/>
            <person name="Wilkins M.J."/>
            <person name="Karaoz U."/>
            <person name="Brodie E.L."/>
            <person name="Williams K.H."/>
            <person name="Hubbard S.S."/>
            <person name="Banfield J.F."/>
        </authorList>
    </citation>
    <scope>NUCLEOTIDE SEQUENCE [LARGE SCALE GENOMIC DNA]</scope>
</reference>
<keyword evidence="1" id="KW-0472">Membrane</keyword>
<dbReference type="Proteomes" id="UP000178091">
    <property type="component" value="Unassembled WGS sequence"/>
</dbReference>
<proteinExistence type="predicted"/>
<evidence type="ECO:0000256" key="1">
    <source>
        <dbReference type="SAM" id="Phobius"/>
    </source>
</evidence>
<name>A0A1F4XRS7_9BACT</name>
<evidence type="ECO:0000313" key="3">
    <source>
        <dbReference type="Proteomes" id="UP000178091"/>
    </source>
</evidence>
<accession>A0A1F4XRS7</accession>
<keyword evidence="1" id="KW-1133">Transmembrane helix</keyword>
<keyword evidence="1" id="KW-0812">Transmembrane</keyword>
<feature type="transmembrane region" description="Helical" evidence="1">
    <location>
        <begin position="13"/>
        <end position="30"/>
    </location>
</feature>
<evidence type="ECO:0000313" key="2">
    <source>
        <dbReference type="EMBL" id="OGC84439.1"/>
    </source>
</evidence>
<comment type="caution">
    <text evidence="2">The sequence shown here is derived from an EMBL/GenBank/DDBJ whole genome shotgun (WGS) entry which is preliminary data.</text>
</comment>
<protein>
    <submittedName>
        <fullName evidence="2">Uncharacterized protein</fullName>
    </submittedName>
</protein>
<organism evidence="2 3">
    <name type="scientific">Candidatus Adlerbacteria bacterium RIFCSPHIGHO2_12_FULL_53_18</name>
    <dbReference type="NCBI Taxonomy" id="1797242"/>
    <lineage>
        <taxon>Bacteria</taxon>
        <taxon>Candidatus Adleribacteriota</taxon>
    </lineage>
</organism>
<sequence length="69" mass="7473">MPPKKEEGSPYEILWFVLGGLAVLIALWWVQGGPEKADLRGIFLAPPPPIGSGDAYGPQIGTTTNEFNY</sequence>
<dbReference type="EMBL" id="MEWW01000016">
    <property type="protein sequence ID" value="OGC84439.1"/>
    <property type="molecule type" value="Genomic_DNA"/>
</dbReference>
<gene>
    <name evidence="2" type="ORF">A3F55_00510</name>
</gene>